<feature type="region of interest" description="Disordered" evidence="3">
    <location>
        <begin position="360"/>
        <end position="384"/>
    </location>
</feature>
<protein>
    <recommendedName>
        <fullName evidence="2">Cilia- and flagella-associated protein 97</fullName>
    </recommendedName>
</protein>
<dbReference type="Proteomes" id="UP001652642">
    <property type="component" value="Chromosome 5"/>
</dbReference>
<name>A0ABM5GIJ7_9SAUR</name>
<organism evidence="4 5">
    <name type="scientific">Pogona vitticeps</name>
    <name type="common">central bearded dragon</name>
    <dbReference type="NCBI Taxonomy" id="103695"/>
    <lineage>
        <taxon>Eukaryota</taxon>
        <taxon>Metazoa</taxon>
        <taxon>Chordata</taxon>
        <taxon>Craniata</taxon>
        <taxon>Vertebrata</taxon>
        <taxon>Euteleostomi</taxon>
        <taxon>Lepidosauria</taxon>
        <taxon>Squamata</taxon>
        <taxon>Bifurcata</taxon>
        <taxon>Unidentata</taxon>
        <taxon>Episquamata</taxon>
        <taxon>Toxicofera</taxon>
        <taxon>Iguania</taxon>
        <taxon>Acrodonta</taxon>
        <taxon>Agamidae</taxon>
        <taxon>Amphibolurinae</taxon>
        <taxon>Pogona</taxon>
    </lineage>
</organism>
<dbReference type="InterPro" id="IPR038791">
    <property type="entry name" value="Cfap97/Hemingway"/>
</dbReference>
<evidence type="ECO:0000256" key="2">
    <source>
        <dbReference type="ARBA" id="ARBA00021424"/>
    </source>
</evidence>
<feature type="compositionally biased region" description="Low complexity" evidence="3">
    <location>
        <begin position="453"/>
        <end position="469"/>
    </location>
</feature>
<accession>A0ABM5GIJ7</accession>
<feature type="region of interest" description="Disordered" evidence="3">
    <location>
        <begin position="435"/>
        <end position="497"/>
    </location>
</feature>
<keyword evidence="4" id="KW-1185">Reference proteome</keyword>
<keyword evidence="5" id="KW-0282">Flagellum</keyword>
<dbReference type="Pfam" id="PF13879">
    <property type="entry name" value="Hmw_CFAP97"/>
    <property type="match status" value="1"/>
</dbReference>
<dbReference type="PANTHER" id="PTHR23035">
    <property type="entry name" value="CILIA- AND FLAGELLA-ASSOCIATED PROTEIN 97-RELATED"/>
    <property type="match status" value="1"/>
</dbReference>
<feature type="compositionally biased region" description="Low complexity" evidence="3">
    <location>
        <begin position="370"/>
        <end position="383"/>
    </location>
</feature>
<evidence type="ECO:0000256" key="1">
    <source>
        <dbReference type="ARBA" id="ARBA00008315"/>
    </source>
</evidence>
<keyword evidence="5" id="KW-0969">Cilium</keyword>
<dbReference type="GeneID" id="110083816"/>
<evidence type="ECO:0000313" key="4">
    <source>
        <dbReference type="Proteomes" id="UP001652642"/>
    </source>
</evidence>
<evidence type="ECO:0000256" key="3">
    <source>
        <dbReference type="SAM" id="MobiDB-lite"/>
    </source>
</evidence>
<sequence length="497" mass="55592">MDHRYEDVSDCEVDHSFFDSDFEEEVKKVGTTAKIDAKETYELAHSEDTIESNTDMQMETKGLEDNCGQGGTQEQEIGFQEEHTFDSGAYQPENAMTSLPSVNSETVNKSGNNSAQSEIMCENNFTSQVPQIVQHCEENYYTDEEDSSDDSRNQLVRHKLSKLSNNAKANKNIAVHSSSSSCSSCSSDTDCSDTDSDGCLSDSSCSSSKKKSMGSLAICSPKQKSSPRTKLDEVKPKLSDYAEESEDTVTDVTPLSTPDISPIQSFELAASSDKKLKVKRQENVNQDIYEPDLDHRCQQKVLHEAMDLNHLLKAFLQLEKKEQQTLALDQSPISSRKNYSFTNEEVRQIDRENQRLLKELTKHSTKPKSKSASLKKPSGPAPKMYHSAINRQREQQRIDRENLAFLKRLEAVKPSAGMRRSEQLMDYQRQMSYLNASPTPRRGKSALSHHSPSRGTSRASSHSASSTGSRRSERPVFDSSSGALQRLNPSNIRGAWL</sequence>
<feature type="region of interest" description="Disordered" evidence="3">
    <location>
        <begin position="216"/>
        <end position="256"/>
    </location>
</feature>
<dbReference type="InterPro" id="IPR029488">
    <property type="entry name" value="Hmw/CFAP97"/>
</dbReference>
<comment type="similarity">
    <text evidence="1">Belongs to the CFAP97 family.</text>
</comment>
<gene>
    <name evidence="5" type="primary">CFAP97</name>
</gene>
<proteinExistence type="inferred from homology"/>
<feature type="compositionally biased region" description="Polar residues" evidence="3">
    <location>
        <begin position="478"/>
        <end position="491"/>
    </location>
</feature>
<evidence type="ECO:0000313" key="5">
    <source>
        <dbReference type="RefSeq" id="XP_072857488.1"/>
    </source>
</evidence>
<dbReference type="RefSeq" id="XP_072857488.1">
    <property type="nucleotide sequence ID" value="XM_073001387.1"/>
</dbReference>
<reference evidence="5" key="1">
    <citation type="submission" date="2025-08" db="UniProtKB">
        <authorList>
            <consortium name="RefSeq"/>
        </authorList>
    </citation>
    <scope>IDENTIFICATION</scope>
</reference>
<keyword evidence="5" id="KW-0966">Cell projection</keyword>
<dbReference type="PANTHER" id="PTHR23035:SF1">
    <property type="entry name" value="CILIA- AND FLAGELLA-ASSOCIATED PROTEIN 97"/>
    <property type="match status" value="1"/>
</dbReference>
<feature type="compositionally biased region" description="Basic and acidic residues" evidence="3">
    <location>
        <begin position="229"/>
        <end position="240"/>
    </location>
</feature>